<feature type="compositionally biased region" description="Basic and acidic residues" evidence="1">
    <location>
        <begin position="302"/>
        <end position="318"/>
    </location>
</feature>
<evidence type="ECO:0000256" key="1">
    <source>
        <dbReference type="SAM" id="MobiDB-lite"/>
    </source>
</evidence>
<dbReference type="AlphaFoldDB" id="A0A812ZIB9"/>
<dbReference type="EMBL" id="CAJNJA010047840">
    <property type="protein sequence ID" value="CAE7826908.1"/>
    <property type="molecule type" value="Genomic_DNA"/>
</dbReference>
<accession>A0A812ZIB9</accession>
<proteinExistence type="predicted"/>
<gene>
    <name evidence="2" type="ORF">SNEC2469_LOCUS24674</name>
</gene>
<name>A0A812ZIB9_9DINO</name>
<sequence length="554" mass="61165">MQEPAAEGADLPEALQQKARGFYAAAHGLDLSSVTIQQVASSTEGVYFWATKDQDASARGSGSQQMKRAMKWRPDMAAAYAVLTDSMKQDFRRGWMATKKFDFVTSRRTSTTSFRKRREEAGKFVTRLQLTNILGGTQEPEAIQQASRYISMCTQPSLKEYCTQYNDWLGAETYFWVETLISSCNLQEWTNTVTVETTDTVSGSMAAKVTACKAMRAYAVHHNKQLQEVTEEAVASSSLGLKGWAELYDGMPQEAHKSFPKSDGSNNQPFEATGNTAVQKAKRAKVAVDPAGAGDAVPPSTEDDKAGGKTKVKKDQTASKKEKEIKEFLAMEQSSDVTMSRVMGEIGRNAAGWSWATDLIGTYKQHRTQVLKLYCDNTEFQSLKIAALSPKESQKLKKEFGDSYVSKLVEFVTVLGPAIEQMSRCALQVQEMATAKDVFRFTGCKQQVFGREFEAGNPLCTQVSWRAVSQYAVGYGLSDDWLREEDQGEIDAAAAEFRRFLLGKYTDGSFTAADTCLLAYYHTQSGGRGAEDFALAPDQASTHGSQHLKPLKLQ</sequence>
<feature type="region of interest" description="Disordered" evidence="1">
    <location>
        <begin position="277"/>
        <end position="318"/>
    </location>
</feature>
<keyword evidence="3" id="KW-1185">Reference proteome</keyword>
<reference evidence="2" key="1">
    <citation type="submission" date="2021-02" db="EMBL/GenBank/DDBJ databases">
        <authorList>
            <person name="Dougan E. K."/>
            <person name="Rhodes N."/>
            <person name="Thang M."/>
            <person name="Chan C."/>
        </authorList>
    </citation>
    <scope>NUCLEOTIDE SEQUENCE</scope>
</reference>
<evidence type="ECO:0000313" key="3">
    <source>
        <dbReference type="Proteomes" id="UP000601435"/>
    </source>
</evidence>
<organism evidence="2 3">
    <name type="scientific">Symbiodinium necroappetens</name>
    <dbReference type="NCBI Taxonomy" id="1628268"/>
    <lineage>
        <taxon>Eukaryota</taxon>
        <taxon>Sar</taxon>
        <taxon>Alveolata</taxon>
        <taxon>Dinophyceae</taxon>
        <taxon>Suessiales</taxon>
        <taxon>Symbiodiniaceae</taxon>
        <taxon>Symbiodinium</taxon>
    </lineage>
</organism>
<feature type="compositionally biased region" description="Low complexity" evidence="1">
    <location>
        <begin position="287"/>
        <end position="299"/>
    </location>
</feature>
<dbReference type="OrthoDB" id="423643at2759"/>
<comment type="caution">
    <text evidence="2">The sequence shown here is derived from an EMBL/GenBank/DDBJ whole genome shotgun (WGS) entry which is preliminary data.</text>
</comment>
<evidence type="ECO:0000313" key="2">
    <source>
        <dbReference type="EMBL" id="CAE7826908.1"/>
    </source>
</evidence>
<dbReference type="Proteomes" id="UP000601435">
    <property type="component" value="Unassembled WGS sequence"/>
</dbReference>
<protein>
    <submittedName>
        <fullName evidence="2">Uncharacterized protein</fullName>
    </submittedName>
</protein>